<comment type="subcellular location">
    <subcellularLocation>
        <location evidence="1">Membrane</location>
        <topology evidence="1">Multi-pass membrane protein</topology>
    </subcellularLocation>
</comment>
<feature type="transmembrane region" description="Helical" evidence="6">
    <location>
        <begin position="207"/>
        <end position="226"/>
    </location>
</feature>
<evidence type="ECO:0000313" key="8">
    <source>
        <dbReference type="Proteomes" id="UP000000925"/>
    </source>
</evidence>
<evidence type="ECO:0000256" key="2">
    <source>
        <dbReference type="ARBA" id="ARBA00010350"/>
    </source>
</evidence>
<keyword evidence="5 6" id="KW-0472">Membrane</keyword>
<proteinExistence type="inferred from homology"/>
<dbReference type="eggNOG" id="COG0670">
    <property type="taxonomic scope" value="Bacteria"/>
</dbReference>
<feature type="transmembrane region" description="Helical" evidence="6">
    <location>
        <begin position="94"/>
        <end position="115"/>
    </location>
</feature>
<dbReference type="EMBL" id="CP001998">
    <property type="protein sequence ID" value="ADE53891.1"/>
    <property type="molecule type" value="Genomic_DNA"/>
</dbReference>
<reference evidence="7 8" key="1">
    <citation type="journal article" date="2010" name="Stand. Genomic Sci.">
        <title>Complete genome sequence of Coraliomargarita akajimensis type strain (04OKA010-24).</title>
        <authorList>
            <person name="Mavromatis K."/>
            <person name="Abt B."/>
            <person name="Brambilla E."/>
            <person name="Lapidus A."/>
            <person name="Copeland A."/>
            <person name="Deshpande S."/>
            <person name="Nolan M."/>
            <person name="Lucas S."/>
            <person name="Tice H."/>
            <person name="Cheng J.F."/>
            <person name="Han C."/>
            <person name="Detter J.C."/>
            <person name="Woyke T."/>
            <person name="Goodwin L."/>
            <person name="Pitluck S."/>
            <person name="Held B."/>
            <person name="Brettin T."/>
            <person name="Tapia R."/>
            <person name="Ivanova N."/>
            <person name="Mikhailova N."/>
            <person name="Pati A."/>
            <person name="Liolios K."/>
            <person name="Chen A."/>
            <person name="Palaniappan K."/>
            <person name="Land M."/>
            <person name="Hauser L."/>
            <person name="Chang Y.J."/>
            <person name="Jeffries C.D."/>
            <person name="Rohde M."/>
            <person name="Goker M."/>
            <person name="Bristow J."/>
            <person name="Eisen J.A."/>
            <person name="Markowitz V."/>
            <person name="Hugenholtz P."/>
            <person name="Klenk H.P."/>
            <person name="Kyrpides N.C."/>
        </authorList>
    </citation>
    <scope>NUCLEOTIDE SEQUENCE [LARGE SCALE GENOMIC DNA]</scope>
    <source>
        <strain evidence="8">DSM 45221 / IAM 15411 / JCM 23193 / KCTC 12865</strain>
    </source>
</reference>
<name>D5EQC3_CORAD</name>
<accession>D5EQC3</accession>
<feature type="transmembrane region" description="Helical" evidence="6">
    <location>
        <begin position="62"/>
        <end position="82"/>
    </location>
</feature>
<comment type="similarity">
    <text evidence="2 6">Belongs to the BI1 family.</text>
</comment>
<dbReference type="HOGENOM" id="CLU_1208143_0_0_0"/>
<feature type="transmembrane region" description="Helical" evidence="6">
    <location>
        <begin position="27"/>
        <end position="47"/>
    </location>
</feature>
<keyword evidence="8" id="KW-1185">Reference proteome</keyword>
<evidence type="ECO:0000256" key="3">
    <source>
        <dbReference type="ARBA" id="ARBA00022692"/>
    </source>
</evidence>
<dbReference type="KEGG" id="caa:Caka_0868"/>
<dbReference type="PANTHER" id="PTHR23291">
    <property type="entry name" value="BAX INHIBITOR-RELATED"/>
    <property type="match status" value="1"/>
</dbReference>
<gene>
    <name evidence="7" type="ordered locus">Caka_0868</name>
</gene>
<evidence type="ECO:0000256" key="1">
    <source>
        <dbReference type="ARBA" id="ARBA00004141"/>
    </source>
</evidence>
<dbReference type="AlphaFoldDB" id="D5EQC3"/>
<feature type="transmembrane region" description="Helical" evidence="6">
    <location>
        <begin position="121"/>
        <end position="142"/>
    </location>
</feature>
<evidence type="ECO:0000256" key="4">
    <source>
        <dbReference type="ARBA" id="ARBA00022989"/>
    </source>
</evidence>
<dbReference type="OrthoDB" id="5177430at2"/>
<evidence type="ECO:0000313" key="7">
    <source>
        <dbReference type="EMBL" id="ADE53891.1"/>
    </source>
</evidence>
<feature type="transmembrane region" description="Helical" evidence="6">
    <location>
        <begin position="154"/>
        <end position="187"/>
    </location>
</feature>
<keyword evidence="3 6" id="KW-0812">Transmembrane</keyword>
<sequence length="234" mass="25063">MFQENYATRSLADAAPNTRAQFIRRTYLHLALALLAFVGVEVALLQSETAINLAASVLSAPYGWLMVIGGMMVVGWMATGFAHSASKPVQYLGLGLYVVMEACIFLPLILIALSVAGDASLLVQAGLMTGLLFAGLTATVFVTRSDFSFLRTFLMVGGAVAIGLIVCSILFGFTLGTVFSVLMVAFAAGAILYDTSNILHHYNEDQYVGAALSLFASVAMLLWYVLRILISLRD</sequence>
<organism evidence="7 8">
    <name type="scientific">Coraliomargarita akajimensis (strain DSM 45221 / IAM 15411 / JCM 23193 / KCTC 12865 / 04OKA010-24)</name>
    <dbReference type="NCBI Taxonomy" id="583355"/>
    <lineage>
        <taxon>Bacteria</taxon>
        <taxon>Pseudomonadati</taxon>
        <taxon>Verrucomicrobiota</taxon>
        <taxon>Opitutia</taxon>
        <taxon>Puniceicoccales</taxon>
        <taxon>Coraliomargaritaceae</taxon>
        <taxon>Coraliomargarita</taxon>
    </lineage>
</organism>
<evidence type="ECO:0000256" key="6">
    <source>
        <dbReference type="RuleBase" id="RU004379"/>
    </source>
</evidence>
<protein>
    <recommendedName>
        <fullName evidence="9">Permease</fullName>
    </recommendedName>
</protein>
<dbReference type="InterPro" id="IPR006214">
    <property type="entry name" value="Bax_inhibitor_1-related"/>
</dbReference>
<dbReference type="STRING" id="583355.Caka_0868"/>
<dbReference type="RefSeq" id="WP_013042615.1">
    <property type="nucleotide sequence ID" value="NC_014008.1"/>
</dbReference>
<evidence type="ECO:0008006" key="9">
    <source>
        <dbReference type="Google" id="ProtNLM"/>
    </source>
</evidence>
<dbReference type="Proteomes" id="UP000000925">
    <property type="component" value="Chromosome"/>
</dbReference>
<keyword evidence="4 6" id="KW-1133">Transmembrane helix</keyword>
<dbReference type="PANTHER" id="PTHR23291:SF50">
    <property type="entry name" value="PROTEIN LIFEGUARD 4"/>
    <property type="match status" value="1"/>
</dbReference>
<dbReference type="GO" id="GO:0005886">
    <property type="term" value="C:plasma membrane"/>
    <property type="evidence" value="ECO:0007669"/>
    <property type="project" value="TreeGrafter"/>
</dbReference>
<evidence type="ECO:0000256" key="5">
    <source>
        <dbReference type="ARBA" id="ARBA00023136"/>
    </source>
</evidence>
<dbReference type="Pfam" id="PF01027">
    <property type="entry name" value="Bax1-I"/>
    <property type="match status" value="1"/>
</dbReference>